<dbReference type="CDD" id="cd06261">
    <property type="entry name" value="TM_PBP2"/>
    <property type="match status" value="1"/>
</dbReference>
<name>A0ABS8FZA1_9FIRM</name>
<evidence type="ECO:0000256" key="6">
    <source>
        <dbReference type="ARBA" id="ARBA00023136"/>
    </source>
</evidence>
<comment type="similarity">
    <text evidence="7">Belongs to the binding-protein-dependent transport system permease family.</text>
</comment>
<evidence type="ECO:0000256" key="5">
    <source>
        <dbReference type="ARBA" id="ARBA00022989"/>
    </source>
</evidence>
<feature type="transmembrane region" description="Helical" evidence="7">
    <location>
        <begin position="73"/>
        <end position="95"/>
    </location>
</feature>
<keyword evidence="3" id="KW-1003">Cell membrane</keyword>
<evidence type="ECO:0000256" key="3">
    <source>
        <dbReference type="ARBA" id="ARBA00022475"/>
    </source>
</evidence>
<reference evidence="9 10" key="1">
    <citation type="submission" date="2021-10" db="EMBL/GenBank/DDBJ databases">
        <title>Anaerobic single-cell dispensing facilitates the cultivation of human gut bacteria.</title>
        <authorList>
            <person name="Afrizal A."/>
        </authorList>
    </citation>
    <scope>NUCLEOTIDE SEQUENCE [LARGE SCALE GENOMIC DNA]</scope>
    <source>
        <strain evidence="9 10">CLA-AA-H200</strain>
    </source>
</reference>
<dbReference type="Proteomes" id="UP001198151">
    <property type="component" value="Unassembled WGS sequence"/>
</dbReference>
<keyword evidence="2 7" id="KW-0813">Transport</keyword>
<evidence type="ECO:0000256" key="7">
    <source>
        <dbReference type="RuleBase" id="RU363032"/>
    </source>
</evidence>
<organism evidence="9 10">
    <name type="scientific">Ruminococcus turbiniformis</name>
    <dbReference type="NCBI Taxonomy" id="2881258"/>
    <lineage>
        <taxon>Bacteria</taxon>
        <taxon>Bacillati</taxon>
        <taxon>Bacillota</taxon>
        <taxon>Clostridia</taxon>
        <taxon>Eubacteriales</taxon>
        <taxon>Oscillospiraceae</taxon>
        <taxon>Ruminococcus</taxon>
    </lineage>
</organism>
<comment type="caution">
    <text evidence="9">The sequence shown here is derived from an EMBL/GenBank/DDBJ whole genome shotgun (WGS) entry which is preliminary data.</text>
</comment>
<keyword evidence="6 7" id="KW-0472">Membrane</keyword>
<accession>A0ABS8FZA1</accession>
<dbReference type="PANTHER" id="PTHR30193">
    <property type="entry name" value="ABC TRANSPORTER PERMEASE PROTEIN"/>
    <property type="match status" value="1"/>
</dbReference>
<sequence length="298" mass="33392">MEKIRRNKKYICIFLFPALAVYLCFEVIPVIMSIYFSFHEWPGIQSVPLEFVGLDNFVNLFQNPVFLKSLQNVLIYAAISVVLQVPIGFALGFLVHKFMHFKRFFKASFFIPMILSVSAVSLLWNFIYFPTDKGILNTILIHLGLENMTQQWLVNPDTALIALIAVSTWTSVGYYMIICLAGLTAVPESIIEAGEIDGATGLKKIGYLYIPMLWDSVKMSVIMVITGVLKIFDTVYILTPSGGTDNSTIVPALLMYNEAYRYGHYGTGSAIATVIFVLSAVVSVASLKLMNRRESVEY</sequence>
<feature type="domain" description="ABC transmembrane type-1" evidence="8">
    <location>
        <begin position="70"/>
        <end position="286"/>
    </location>
</feature>
<evidence type="ECO:0000259" key="8">
    <source>
        <dbReference type="PROSITE" id="PS50928"/>
    </source>
</evidence>
<dbReference type="InterPro" id="IPR051393">
    <property type="entry name" value="ABC_transporter_permease"/>
</dbReference>
<evidence type="ECO:0000313" key="9">
    <source>
        <dbReference type="EMBL" id="MCC2254638.1"/>
    </source>
</evidence>
<evidence type="ECO:0000256" key="1">
    <source>
        <dbReference type="ARBA" id="ARBA00004651"/>
    </source>
</evidence>
<gene>
    <name evidence="9" type="ORF">LKD70_09435</name>
</gene>
<keyword evidence="5 7" id="KW-1133">Transmembrane helix</keyword>
<dbReference type="PROSITE" id="PS50928">
    <property type="entry name" value="ABC_TM1"/>
    <property type="match status" value="1"/>
</dbReference>
<feature type="transmembrane region" description="Helical" evidence="7">
    <location>
        <begin position="207"/>
        <end position="232"/>
    </location>
</feature>
<evidence type="ECO:0000313" key="10">
    <source>
        <dbReference type="Proteomes" id="UP001198151"/>
    </source>
</evidence>
<feature type="transmembrane region" description="Helical" evidence="7">
    <location>
        <begin position="12"/>
        <end position="38"/>
    </location>
</feature>
<feature type="transmembrane region" description="Helical" evidence="7">
    <location>
        <begin position="107"/>
        <end position="127"/>
    </location>
</feature>
<protein>
    <submittedName>
        <fullName evidence="9">Sugar ABC transporter permease</fullName>
    </submittedName>
</protein>
<feature type="transmembrane region" description="Helical" evidence="7">
    <location>
        <begin position="262"/>
        <end position="285"/>
    </location>
</feature>
<dbReference type="PANTHER" id="PTHR30193:SF37">
    <property type="entry name" value="INNER MEMBRANE ABC TRANSPORTER PERMEASE PROTEIN YCJO"/>
    <property type="match status" value="1"/>
</dbReference>
<evidence type="ECO:0000256" key="4">
    <source>
        <dbReference type="ARBA" id="ARBA00022692"/>
    </source>
</evidence>
<evidence type="ECO:0000256" key="2">
    <source>
        <dbReference type="ARBA" id="ARBA00022448"/>
    </source>
</evidence>
<keyword evidence="4 7" id="KW-0812">Transmembrane</keyword>
<proteinExistence type="inferred from homology"/>
<keyword evidence="10" id="KW-1185">Reference proteome</keyword>
<dbReference type="Pfam" id="PF00528">
    <property type="entry name" value="BPD_transp_1"/>
    <property type="match status" value="1"/>
</dbReference>
<dbReference type="SUPFAM" id="SSF161098">
    <property type="entry name" value="MetI-like"/>
    <property type="match status" value="1"/>
</dbReference>
<feature type="transmembrane region" description="Helical" evidence="7">
    <location>
        <begin position="159"/>
        <end position="186"/>
    </location>
</feature>
<comment type="subcellular location">
    <subcellularLocation>
        <location evidence="1 7">Cell membrane</location>
        <topology evidence="1 7">Multi-pass membrane protein</topology>
    </subcellularLocation>
</comment>
<dbReference type="Gene3D" id="1.10.3720.10">
    <property type="entry name" value="MetI-like"/>
    <property type="match status" value="1"/>
</dbReference>
<dbReference type="EMBL" id="JAJEQX010000015">
    <property type="protein sequence ID" value="MCC2254638.1"/>
    <property type="molecule type" value="Genomic_DNA"/>
</dbReference>
<dbReference type="InterPro" id="IPR000515">
    <property type="entry name" value="MetI-like"/>
</dbReference>
<dbReference type="RefSeq" id="WP_227707782.1">
    <property type="nucleotide sequence ID" value="NZ_JAJEQX010000015.1"/>
</dbReference>
<dbReference type="InterPro" id="IPR035906">
    <property type="entry name" value="MetI-like_sf"/>
</dbReference>